<dbReference type="AlphaFoldDB" id="A0A348HDW2"/>
<gene>
    <name evidence="2" type="ORF">ZBT109_1047</name>
</gene>
<keyword evidence="3" id="KW-1185">Reference proteome</keyword>
<evidence type="ECO:0000256" key="1">
    <source>
        <dbReference type="SAM" id="MobiDB-lite"/>
    </source>
</evidence>
<protein>
    <submittedName>
        <fullName evidence="2">Formylmethanofuran dehydrogenase subunit B</fullName>
    </submittedName>
</protein>
<sequence>MSSLSNPVGDCQPFTSPTDHSSEGTVRPRGNYGPRGMSRPISLRLMPEERADIERIARKEGRAVSPTCRMLCLKGLEVYLQERAEMERRYHR</sequence>
<dbReference type="Proteomes" id="UP000267342">
    <property type="component" value="Chromosome"/>
</dbReference>
<name>A0A348HDW2_9GAMM</name>
<organism evidence="2 3">
    <name type="scientific">Zymobacter palmae</name>
    <dbReference type="NCBI Taxonomy" id="33074"/>
    <lineage>
        <taxon>Bacteria</taxon>
        <taxon>Pseudomonadati</taxon>
        <taxon>Pseudomonadota</taxon>
        <taxon>Gammaproteobacteria</taxon>
        <taxon>Oceanospirillales</taxon>
        <taxon>Halomonadaceae</taxon>
        <taxon>Zymobacter group</taxon>
        <taxon>Zymobacter</taxon>
    </lineage>
</organism>
<feature type="region of interest" description="Disordered" evidence="1">
    <location>
        <begin position="1"/>
        <end position="41"/>
    </location>
</feature>
<dbReference type="KEGG" id="zpl:ZBT109_1047"/>
<accession>A0A348HDW2</accession>
<evidence type="ECO:0000313" key="2">
    <source>
        <dbReference type="EMBL" id="BBG29814.1"/>
    </source>
</evidence>
<reference evidence="2 3" key="1">
    <citation type="submission" date="2018-09" db="EMBL/GenBank/DDBJ databases">
        <title>Zymobacter palmae IAM14233 (=T109) whole genome analysis.</title>
        <authorList>
            <person name="Yanase H."/>
        </authorList>
    </citation>
    <scope>NUCLEOTIDE SEQUENCE [LARGE SCALE GENOMIC DNA]</scope>
    <source>
        <strain evidence="2 3">IAM14233</strain>
    </source>
</reference>
<evidence type="ECO:0000313" key="3">
    <source>
        <dbReference type="Proteomes" id="UP000267342"/>
    </source>
</evidence>
<proteinExistence type="predicted"/>
<dbReference type="EMBL" id="AP018933">
    <property type="protein sequence ID" value="BBG29814.1"/>
    <property type="molecule type" value="Genomic_DNA"/>
</dbReference>